<sequence length="164" mass="19477">MQLPNIININTVLEKNNDEDIIITAIKCCIMDKHKDYTEYFFNKYPHLINSEIIQLFNNTKINVKSIKKIPQKPKINIINTINKQKNLEDMLFDACKKNNKKMVEDLINKGANYELVYKRLLQFNHLTCCDDVIKYLARMIMNKDKINESLKLKEKNLIILEHY</sequence>
<dbReference type="EMBL" id="JN885999">
    <property type="protein sequence ID" value="AEX63224.1"/>
    <property type="molecule type" value="Genomic_DNA"/>
</dbReference>
<organism evidence="1">
    <name type="scientific">Moumouvirus sp. 'Monve'</name>
    <dbReference type="NCBI Taxonomy" id="1128131"/>
    <lineage>
        <taxon>Viruses</taxon>
        <taxon>Varidnaviria</taxon>
        <taxon>Bamfordvirae</taxon>
        <taxon>Nucleocytoviricota</taxon>
        <taxon>Megaviricetes</taxon>
        <taxon>Imitervirales</taxon>
        <taxon>Mimiviridae</taxon>
        <taxon>Megamimivirinae</taxon>
        <taxon>Moumouvirus</taxon>
    </lineage>
</organism>
<gene>
    <name evidence="1" type="ORF">mv_R1022</name>
</gene>
<accession>H2EFF9</accession>
<protein>
    <recommendedName>
        <fullName evidence="2">Ankyrin repeat protein</fullName>
    </recommendedName>
</protein>
<name>H2EFF9_9VIRU</name>
<reference evidence="1" key="1">
    <citation type="submission" date="2011-10" db="EMBL/GenBank/DDBJ databases">
        <title>Provirophages and transpovirons: unique mobilome of giant viruses.</title>
        <authorList>
            <person name="Desnues C."/>
            <person name="LaScola B."/>
            <person name="Yutin N."/>
            <person name="Fournous G."/>
            <person name="Koonin E."/>
            <person name="Raoult D."/>
        </authorList>
    </citation>
    <scope>NUCLEOTIDE SEQUENCE</scope>
    <source>
        <strain evidence="1">Mv13-mv</strain>
    </source>
</reference>
<evidence type="ECO:0008006" key="2">
    <source>
        <dbReference type="Google" id="ProtNLM"/>
    </source>
</evidence>
<evidence type="ECO:0000313" key="1">
    <source>
        <dbReference type="EMBL" id="AEX63224.1"/>
    </source>
</evidence>
<proteinExistence type="predicted"/>